<organism evidence="3 4">
    <name type="scientific">Aphanomyces euteiches</name>
    <dbReference type="NCBI Taxonomy" id="100861"/>
    <lineage>
        <taxon>Eukaryota</taxon>
        <taxon>Sar</taxon>
        <taxon>Stramenopiles</taxon>
        <taxon>Oomycota</taxon>
        <taxon>Saprolegniomycetes</taxon>
        <taxon>Saprolegniales</taxon>
        <taxon>Verrucalvaceae</taxon>
        <taxon>Aphanomyces</taxon>
    </lineage>
</organism>
<reference evidence="3 4" key="1">
    <citation type="submission" date="2019-07" db="EMBL/GenBank/DDBJ databases">
        <title>Genomics analysis of Aphanomyces spp. identifies a new class of oomycete effector associated with host adaptation.</title>
        <authorList>
            <person name="Gaulin E."/>
        </authorList>
    </citation>
    <scope>NUCLEOTIDE SEQUENCE [LARGE SCALE GENOMIC DNA]</scope>
    <source>
        <strain evidence="3 4">ATCC 201684</strain>
    </source>
</reference>
<gene>
    <name evidence="3" type="ORF">Ae201684_008878</name>
</gene>
<evidence type="ECO:0000259" key="2">
    <source>
        <dbReference type="Pfam" id="PF14303"/>
    </source>
</evidence>
<dbReference type="Proteomes" id="UP000481153">
    <property type="component" value="Unassembled WGS sequence"/>
</dbReference>
<comment type="caution">
    <text evidence="3">The sequence shown here is derived from an EMBL/GenBank/DDBJ whole genome shotgun (WGS) entry which is preliminary data.</text>
</comment>
<feature type="domain" description="No apical meristem-associated C-terminal" evidence="2">
    <location>
        <begin position="10"/>
        <end position="157"/>
    </location>
</feature>
<evidence type="ECO:0000313" key="3">
    <source>
        <dbReference type="EMBL" id="KAF0734418.1"/>
    </source>
</evidence>
<evidence type="ECO:0000256" key="1">
    <source>
        <dbReference type="SAM" id="MobiDB-lite"/>
    </source>
</evidence>
<dbReference type="EMBL" id="VJMJ01000114">
    <property type="protein sequence ID" value="KAF0734418.1"/>
    <property type="molecule type" value="Genomic_DNA"/>
</dbReference>
<dbReference type="AlphaFoldDB" id="A0A6G0X3J2"/>
<feature type="compositionally biased region" description="Polar residues" evidence="1">
    <location>
        <begin position="46"/>
        <end position="56"/>
    </location>
</feature>
<dbReference type="InterPro" id="IPR029466">
    <property type="entry name" value="NAM-associated_C"/>
</dbReference>
<protein>
    <recommendedName>
        <fullName evidence="2">No apical meristem-associated C-terminal domain-containing protein</fullName>
    </recommendedName>
</protein>
<feature type="region of interest" description="Disordered" evidence="1">
    <location>
        <begin position="41"/>
        <end position="96"/>
    </location>
</feature>
<evidence type="ECO:0000313" key="4">
    <source>
        <dbReference type="Proteomes" id="UP000481153"/>
    </source>
</evidence>
<name>A0A6G0X3J2_9STRA</name>
<sequence length="176" mass="19935">MALYAGVGKKAFRFQHCHKILHGHPKWGAWRAALPTTAAGKKRKQSLLSSESSFDNNVDGDAQSDKQNGKSMDISPNDVAIHGYGQKKAKDERQKNTLLARKVEAAEQIAKNGQARTRTLREQLQVQRDNFELAIFTTKVDESESDLAFYLEKKKRIILKRLETEEKEISHDESVN</sequence>
<keyword evidence="4" id="KW-1185">Reference proteome</keyword>
<dbReference type="Pfam" id="PF14303">
    <property type="entry name" value="NAM-associated"/>
    <property type="match status" value="1"/>
</dbReference>
<accession>A0A6G0X3J2</accession>
<proteinExistence type="predicted"/>